<evidence type="ECO:0000313" key="3">
    <source>
        <dbReference type="Proteomes" id="UP000294854"/>
    </source>
</evidence>
<keyword evidence="1" id="KW-0472">Membrane</keyword>
<gene>
    <name evidence="2" type="ORF">C5L31_000951</name>
</gene>
<proteinExistence type="predicted"/>
<keyword evidence="1" id="KW-0812">Transmembrane</keyword>
<organism evidence="2 3">
    <name type="scientific">Secundilactobacillus malefermentans</name>
    <dbReference type="NCBI Taxonomy" id="176292"/>
    <lineage>
        <taxon>Bacteria</taxon>
        <taxon>Bacillati</taxon>
        <taxon>Bacillota</taxon>
        <taxon>Bacilli</taxon>
        <taxon>Lactobacillales</taxon>
        <taxon>Lactobacillaceae</taxon>
        <taxon>Secundilactobacillus</taxon>
    </lineage>
</organism>
<keyword evidence="3" id="KW-1185">Reference proteome</keyword>
<dbReference type="EMBL" id="PUFO01000084">
    <property type="protein sequence ID" value="TDG73704.1"/>
    <property type="molecule type" value="Genomic_DNA"/>
</dbReference>
<sequence length="175" mass="19592">METIINHTYFGGIIVKLKIVGATALILVVLSLGIASNVHTKKTMPPKSLQGSWYQKMSDGTVIRTTFTDHSYAVRTGTVSNHHGEYQFKPNKLDEISYSNTSPKDSFHFGLKKKRGYYRLYSNQLGGKASGATNMSKPAMKHGYRVLLSKDLEGHQHEESWASLANAMKYNTNDY</sequence>
<comment type="caution">
    <text evidence="2">The sequence shown here is derived from an EMBL/GenBank/DDBJ whole genome shotgun (WGS) entry which is preliminary data.</text>
</comment>
<dbReference type="AlphaFoldDB" id="A0A4R5NHW7"/>
<protein>
    <submittedName>
        <fullName evidence="2">Uncharacterized protein</fullName>
    </submittedName>
</protein>
<evidence type="ECO:0000313" key="2">
    <source>
        <dbReference type="EMBL" id="TDG73704.1"/>
    </source>
</evidence>
<feature type="transmembrane region" description="Helical" evidence="1">
    <location>
        <begin position="19"/>
        <end position="38"/>
    </location>
</feature>
<evidence type="ECO:0000256" key="1">
    <source>
        <dbReference type="SAM" id="Phobius"/>
    </source>
</evidence>
<reference evidence="2 3" key="1">
    <citation type="journal article" date="2019" name="Appl. Microbiol. Biotechnol.">
        <title>Uncovering carbohydrate metabolism through a genotype-phenotype association study of 56 lactic acid bacteria genomes.</title>
        <authorList>
            <person name="Buron-Moles G."/>
            <person name="Chailyan A."/>
            <person name="Dolejs I."/>
            <person name="Forster J."/>
            <person name="Miks M.H."/>
        </authorList>
    </citation>
    <scope>NUCLEOTIDE SEQUENCE [LARGE SCALE GENOMIC DNA]</scope>
    <source>
        <strain evidence="2 3">ATCC 49373</strain>
    </source>
</reference>
<accession>A0A4R5NHW7</accession>
<dbReference type="Proteomes" id="UP000294854">
    <property type="component" value="Unassembled WGS sequence"/>
</dbReference>
<keyword evidence="1" id="KW-1133">Transmembrane helix</keyword>
<name>A0A4R5NHW7_9LACO</name>